<reference evidence="1" key="2">
    <citation type="submission" date="2020-09" db="EMBL/GenBank/DDBJ databases">
        <authorList>
            <person name="Kikuchi T."/>
        </authorList>
    </citation>
    <scope>NUCLEOTIDE SEQUENCE</scope>
    <source>
        <strain evidence="1">Ka4C1</strain>
    </source>
</reference>
<dbReference type="Proteomes" id="UP000095284">
    <property type="component" value="Unplaced"/>
</dbReference>
<proteinExistence type="predicted"/>
<sequence length="74" mass="8104">MDKEPLVVAVDQRIRLVEGPVGLEDPVGLEEGRERRRAVAAFVVVDKGMGELAVAVEGRASTEHIKLRQAKTVR</sequence>
<dbReference type="AlphaFoldDB" id="A0A1I7SB92"/>
<keyword evidence="3" id="KW-1185">Reference proteome</keyword>
<evidence type="ECO:0000313" key="3">
    <source>
        <dbReference type="Proteomes" id="UP000659654"/>
    </source>
</evidence>
<gene>
    <name evidence="1" type="ORF">BXYJ_LOCUS15657</name>
</gene>
<dbReference type="WBParaSite" id="BXY_1029000.1">
    <property type="protein sequence ID" value="BXY_1029000.1"/>
    <property type="gene ID" value="BXY_1029000"/>
</dbReference>
<dbReference type="EMBL" id="CAJFCV020000006">
    <property type="protein sequence ID" value="CAG9131999.1"/>
    <property type="molecule type" value="Genomic_DNA"/>
</dbReference>
<evidence type="ECO:0000313" key="2">
    <source>
        <dbReference type="Proteomes" id="UP000095284"/>
    </source>
</evidence>
<evidence type="ECO:0000313" key="1">
    <source>
        <dbReference type="EMBL" id="CAD5235566.1"/>
    </source>
</evidence>
<organism evidence="2 4">
    <name type="scientific">Bursaphelenchus xylophilus</name>
    <name type="common">Pinewood nematode worm</name>
    <name type="synonym">Aphelenchoides xylophilus</name>
    <dbReference type="NCBI Taxonomy" id="6326"/>
    <lineage>
        <taxon>Eukaryota</taxon>
        <taxon>Metazoa</taxon>
        <taxon>Ecdysozoa</taxon>
        <taxon>Nematoda</taxon>
        <taxon>Chromadorea</taxon>
        <taxon>Rhabditida</taxon>
        <taxon>Tylenchina</taxon>
        <taxon>Tylenchomorpha</taxon>
        <taxon>Aphelenchoidea</taxon>
        <taxon>Aphelenchoididae</taxon>
        <taxon>Bursaphelenchus</taxon>
    </lineage>
</organism>
<accession>A0A1I7SB92</accession>
<protein>
    <submittedName>
        <fullName evidence="1">(pine wood nematode) hypothetical protein</fullName>
    </submittedName>
</protein>
<evidence type="ECO:0000313" key="4">
    <source>
        <dbReference type="WBParaSite" id="BXY_1029000.1"/>
    </source>
</evidence>
<name>A0A1I7SB92_BURXY</name>
<dbReference type="EMBL" id="CAJFDI010000006">
    <property type="protein sequence ID" value="CAD5235566.1"/>
    <property type="molecule type" value="Genomic_DNA"/>
</dbReference>
<dbReference type="Proteomes" id="UP000582659">
    <property type="component" value="Unassembled WGS sequence"/>
</dbReference>
<reference evidence="4" key="1">
    <citation type="submission" date="2016-11" db="UniProtKB">
        <authorList>
            <consortium name="WormBaseParasite"/>
        </authorList>
    </citation>
    <scope>IDENTIFICATION</scope>
</reference>
<dbReference type="Proteomes" id="UP000659654">
    <property type="component" value="Unassembled WGS sequence"/>
</dbReference>